<dbReference type="Proteomes" id="UP001642540">
    <property type="component" value="Unassembled WGS sequence"/>
</dbReference>
<keyword evidence="3" id="KW-0812">Transmembrane</keyword>
<comment type="subcellular location">
    <subcellularLocation>
        <location evidence="3">Golgi apparatus</location>
        <location evidence="3">Golgi stack membrane</location>
        <topology evidence="3">Single-pass type II membrane protein</topology>
    </subcellularLocation>
</comment>
<keyword evidence="3" id="KW-0472">Membrane</keyword>
<dbReference type="Pfam" id="PF01531">
    <property type="entry name" value="Glyco_transf_11"/>
    <property type="match status" value="1"/>
</dbReference>
<evidence type="ECO:0000313" key="5">
    <source>
        <dbReference type="Proteomes" id="UP001642540"/>
    </source>
</evidence>
<keyword evidence="3" id="KW-0735">Signal-anchor</keyword>
<comment type="similarity">
    <text evidence="3">Belongs to the glycosyltransferase 11 family.</text>
</comment>
<evidence type="ECO:0000256" key="3">
    <source>
        <dbReference type="RuleBase" id="RU363129"/>
    </source>
</evidence>
<dbReference type="CDD" id="cd11301">
    <property type="entry name" value="Fut1_Fut2_like"/>
    <property type="match status" value="1"/>
</dbReference>
<organism evidence="4 5">
    <name type="scientific">Orchesella dallaii</name>
    <dbReference type="NCBI Taxonomy" id="48710"/>
    <lineage>
        <taxon>Eukaryota</taxon>
        <taxon>Metazoa</taxon>
        <taxon>Ecdysozoa</taxon>
        <taxon>Arthropoda</taxon>
        <taxon>Hexapoda</taxon>
        <taxon>Collembola</taxon>
        <taxon>Entomobryomorpha</taxon>
        <taxon>Entomobryoidea</taxon>
        <taxon>Orchesellidae</taxon>
        <taxon>Orchesellinae</taxon>
        <taxon>Orchesella</taxon>
    </lineage>
</organism>
<keyword evidence="1 3" id="KW-0328">Glycosyltransferase</keyword>
<accession>A0ABP1S6F1</accession>
<keyword evidence="5" id="KW-1185">Reference proteome</keyword>
<dbReference type="EMBL" id="CAXLJM020000161">
    <property type="protein sequence ID" value="CAL8144933.1"/>
    <property type="molecule type" value="Genomic_DNA"/>
</dbReference>
<keyword evidence="2 3" id="KW-0808">Transferase</keyword>
<evidence type="ECO:0000256" key="1">
    <source>
        <dbReference type="ARBA" id="ARBA00022676"/>
    </source>
</evidence>
<feature type="transmembrane region" description="Helical" evidence="3">
    <location>
        <begin position="12"/>
        <end position="34"/>
    </location>
</feature>
<name>A0ABP1S6F1_9HEXA</name>
<dbReference type="EC" id="2.4.1.-" evidence="3"/>
<dbReference type="PANTHER" id="PTHR11927:SF9">
    <property type="entry name" value="L-FUCOSYLTRANSFERASE"/>
    <property type="match status" value="1"/>
</dbReference>
<gene>
    <name evidence="4" type="ORF">ODALV1_LOCUS30343</name>
</gene>
<comment type="pathway">
    <text evidence="3">Protein modification; protein glycosylation.</text>
</comment>
<reference evidence="4 5" key="1">
    <citation type="submission" date="2024-08" db="EMBL/GenBank/DDBJ databases">
        <authorList>
            <person name="Cucini C."/>
            <person name="Frati F."/>
        </authorList>
    </citation>
    <scope>NUCLEOTIDE SEQUENCE [LARGE SCALE GENOMIC DNA]</scope>
</reference>
<evidence type="ECO:0000256" key="2">
    <source>
        <dbReference type="ARBA" id="ARBA00022679"/>
    </source>
</evidence>
<comment type="caution">
    <text evidence="4">The sequence shown here is derived from an EMBL/GenBank/DDBJ whole genome shotgun (WGS) entry which is preliminary data.</text>
</comment>
<protein>
    <recommendedName>
        <fullName evidence="3">L-Fucosyltransferase</fullName>
        <ecNumber evidence="3">2.4.1.-</ecNumber>
    </recommendedName>
</protein>
<evidence type="ECO:0000313" key="4">
    <source>
        <dbReference type="EMBL" id="CAL8144933.1"/>
    </source>
</evidence>
<keyword evidence="3" id="KW-0325">Glycoprotein</keyword>
<keyword evidence="3" id="KW-0333">Golgi apparatus</keyword>
<proteinExistence type="inferred from homology"/>
<keyword evidence="3" id="KW-1133">Transmembrane helix</keyword>
<dbReference type="InterPro" id="IPR002516">
    <property type="entry name" value="Glyco_trans_11"/>
</dbReference>
<dbReference type="PANTHER" id="PTHR11927">
    <property type="entry name" value="GALACTOSIDE 2-L-FUCOSYLTRANSFERASE"/>
    <property type="match status" value="1"/>
</dbReference>
<sequence length="401" mass="45866">MIVRLIQFRVPKTLIIISACIITLVITATVLISYSPQKGKVALTSALSSDNFEEKDLFGKGKLVKIYYNKEIRPPGVILRSRAGTGNQLFHYACSYALARKKNLPLYIDHYQPVSSKSSRKFYSFQREFALDKFKIPLNNFISLGQSSTTKLGSGSKIQLISDKDLLHGTFNQANKTNLFYQQAGECQSELYWKGYEKEIQEMFRLDLEAAVNLSKIQNLLNLIQETESVAVHVRRGDFLKAGGGVFAHPISYQKSAIWQMANILRKRGDGKKQLFFVFSDDINYTKRKFKNLAKNHEFIYVSGTKVNGSLITSIEEFYLMTKCKHIILPISTFSWWAAYLNRNTKKVVIAAAFDTRIWNVRRSRKDVTFERELHLTGFHLKEWIVLNPFTGNLPMGNVNA</sequence>
<dbReference type="Gene3D" id="3.40.50.11350">
    <property type="match status" value="1"/>
</dbReference>